<dbReference type="SUPFAM" id="SSF46785">
    <property type="entry name" value="Winged helix' DNA-binding domain"/>
    <property type="match status" value="1"/>
</dbReference>
<keyword evidence="4" id="KW-1185">Reference proteome</keyword>
<feature type="compositionally biased region" description="Basic and acidic residues" evidence="1">
    <location>
        <begin position="546"/>
        <end position="558"/>
    </location>
</feature>
<organism evidence="3 4">
    <name type="scientific">Achaetomium macrosporum</name>
    <dbReference type="NCBI Taxonomy" id="79813"/>
    <lineage>
        <taxon>Eukaryota</taxon>
        <taxon>Fungi</taxon>
        <taxon>Dikarya</taxon>
        <taxon>Ascomycota</taxon>
        <taxon>Pezizomycotina</taxon>
        <taxon>Sordariomycetes</taxon>
        <taxon>Sordariomycetidae</taxon>
        <taxon>Sordariales</taxon>
        <taxon>Chaetomiaceae</taxon>
        <taxon>Achaetomium</taxon>
    </lineage>
</organism>
<dbReference type="AlphaFoldDB" id="A0AAN7CBK7"/>
<dbReference type="Pfam" id="PF10390">
    <property type="entry name" value="ELL"/>
    <property type="match status" value="1"/>
</dbReference>
<feature type="compositionally biased region" description="Basic and acidic residues" evidence="1">
    <location>
        <begin position="650"/>
        <end position="677"/>
    </location>
</feature>
<feature type="region of interest" description="Disordered" evidence="1">
    <location>
        <begin position="373"/>
        <end position="708"/>
    </location>
</feature>
<evidence type="ECO:0000259" key="2">
    <source>
        <dbReference type="Pfam" id="PF10390"/>
    </source>
</evidence>
<reference evidence="3" key="1">
    <citation type="journal article" date="2023" name="Mol. Phylogenet. Evol.">
        <title>Genome-scale phylogeny and comparative genomics of the fungal order Sordariales.</title>
        <authorList>
            <person name="Hensen N."/>
            <person name="Bonometti L."/>
            <person name="Westerberg I."/>
            <person name="Brannstrom I.O."/>
            <person name="Guillou S."/>
            <person name="Cros-Aarteil S."/>
            <person name="Calhoun S."/>
            <person name="Haridas S."/>
            <person name="Kuo A."/>
            <person name="Mondo S."/>
            <person name="Pangilinan J."/>
            <person name="Riley R."/>
            <person name="LaButti K."/>
            <person name="Andreopoulos B."/>
            <person name="Lipzen A."/>
            <person name="Chen C."/>
            <person name="Yan M."/>
            <person name="Daum C."/>
            <person name="Ng V."/>
            <person name="Clum A."/>
            <person name="Steindorff A."/>
            <person name="Ohm R.A."/>
            <person name="Martin F."/>
            <person name="Silar P."/>
            <person name="Natvig D.O."/>
            <person name="Lalanne C."/>
            <person name="Gautier V."/>
            <person name="Ament-Velasquez S.L."/>
            <person name="Kruys A."/>
            <person name="Hutchinson M.I."/>
            <person name="Powell A.J."/>
            <person name="Barry K."/>
            <person name="Miller A.N."/>
            <person name="Grigoriev I.V."/>
            <person name="Debuchy R."/>
            <person name="Gladieux P."/>
            <person name="Hiltunen Thoren M."/>
            <person name="Johannesson H."/>
        </authorList>
    </citation>
    <scope>NUCLEOTIDE SEQUENCE</scope>
    <source>
        <strain evidence="3">CBS 532.94</strain>
    </source>
</reference>
<dbReference type="GO" id="GO:0008023">
    <property type="term" value="C:transcription elongation factor complex"/>
    <property type="evidence" value="ECO:0007669"/>
    <property type="project" value="InterPro"/>
</dbReference>
<feature type="compositionally biased region" description="Low complexity" evidence="1">
    <location>
        <begin position="631"/>
        <end position="643"/>
    </location>
</feature>
<feature type="compositionally biased region" description="Low complexity" evidence="1">
    <location>
        <begin position="385"/>
        <end position="401"/>
    </location>
</feature>
<dbReference type="Proteomes" id="UP001303760">
    <property type="component" value="Unassembled WGS sequence"/>
</dbReference>
<comment type="caution">
    <text evidence="3">The sequence shown here is derived from an EMBL/GenBank/DDBJ whole genome shotgun (WGS) entry which is preliminary data.</text>
</comment>
<reference evidence="3" key="2">
    <citation type="submission" date="2023-05" db="EMBL/GenBank/DDBJ databases">
        <authorList>
            <consortium name="Lawrence Berkeley National Laboratory"/>
            <person name="Steindorff A."/>
            <person name="Hensen N."/>
            <person name="Bonometti L."/>
            <person name="Westerberg I."/>
            <person name="Brannstrom I.O."/>
            <person name="Guillou S."/>
            <person name="Cros-Aarteil S."/>
            <person name="Calhoun S."/>
            <person name="Haridas S."/>
            <person name="Kuo A."/>
            <person name="Mondo S."/>
            <person name="Pangilinan J."/>
            <person name="Riley R."/>
            <person name="Labutti K."/>
            <person name="Andreopoulos B."/>
            <person name="Lipzen A."/>
            <person name="Chen C."/>
            <person name="Yanf M."/>
            <person name="Daum C."/>
            <person name="Ng V."/>
            <person name="Clum A."/>
            <person name="Ohm R."/>
            <person name="Martin F."/>
            <person name="Silar P."/>
            <person name="Natvig D."/>
            <person name="Lalanne C."/>
            <person name="Gautier V."/>
            <person name="Ament-Velasquez S.L."/>
            <person name="Kruys A."/>
            <person name="Hutchinson M.I."/>
            <person name="Powell A.J."/>
            <person name="Barry K."/>
            <person name="Miller A.N."/>
            <person name="Grigoriev I.V."/>
            <person name="Debuchy R."/>
            <person name="Gladieux P."/>
            <person name="Thoren M.H."/>
            <person name="Johannesson H."/>
        </authorList>
    </citation>
    <scope>NUCLEOTIDE SEQUENCE</scope>
    <source>
        <strain evidence="3">CBS 532.94</strain>
    </source>
</reference>
<name>A0AAN7CBK7_9PEZI</name>
<gene>
    <name evidence="3" type="ORF">C8A03DRAFT_15215</name>
</gene>
<dbReference type="InterPro" id="IPR019464">
    <property type="entry name" value="ELL_N"/>
</dbReference>
<dbReference type="GO" id="GO:0006368">
    <property type="term" value="P:transcription elongation by RNA polymerase II"/>
    <property type="evidence" value="ECO:0007669"/>
    <property type="project" value="InterPro"/>
</dbReference>
<dbReference type="Gene3D" id="1.10.10.2670">
    <property type="entry name" value="E3 ubiquitin-protein ligase"/>
    <property type="match status" value="1"/>
</dbReference>
<feature type="compositionally biased region" description="Low complexity" evidence="1">
    <location>
        <begin position="127"/>
        <end position="141"/>
    </location>
</feature>
<feature type="compositionally biased region" description="Polar residues" evidence="1">
    <location>
        <begin position="488"/>
        <end position="509"/>
    </location>
</feature>
<dbReference type="EMBL" id="MU860101">
    <property type="protein sequence ID" value="KAK4238287.1"/>
    <property type="molecule type" value="Genomic_DNA"/>
</dbReference>
<sequence length="763" mass="82260">MVLNIPENGVSIESSAQAAVELPRQAFAIALSPSVIEDMILCVQNGGDIQLALGSSPKFRFDDHELRIPKTSDPSGYDLFWANSENPSSAIKLPNPTMSIFKIPKSHPMAKAMKGSSQVAKREPASRKAPAKASKLASGPAAPSPKDPDPQGTPDPATARLERSLASLAADKRENSYASRQRIVKALDTNLGCRTTVVTGLPSSRKGKVKAPSKRLLEPQAAALPRSLPPSPALSAIGSPSLLPSGGTAQERVKQLRFPIIHELAVRNLSRQELLSKWHDGTEEEFDTILGKVADLDADSQKWSLKKMFWKELDVFEYNYSYEEDRQKAINNAIKQYDRSRIGTSDPLWQKLLPKSDRGKGICLSRLQAAIAKGPAVSAPKQKADASNPSGGDSDSASSVSKKGKGGEPMSRSSSQTSTGKKKLSPSEAQAKRLLSKSKKPGTAATTKPAPKASPAKTSAKGASAKGRQPLSKEYVSDSSSTDDEVPLSTSMAKSKTTVATASKPTSQVAEKPKAAQKPKESKESKEPKESPTLKPKVAATSKTLVQEDRKDRERDTIRAQVTAKPAKRPRDAEDDDSSSSGTPLSKRVKSGLKTLPAPIASAKTRTTSDTSQNSRGTLSAVAAPKGKNTSPAKSSPLASSPPTNASDMEQDRAALARARERERQRERERERGERDTSVSAGTAKKRPSADSLPGNKAKRPRPSQETLEMAARFKRFYREYEKLHRDITNNDNPDPNKLTDLIGMHEQLSRMKSEIYAAVEAC</sequence>
<evidence type="ECO:0000256" key="1">
    <source>
        <dbReference type="SAM" id="MobiDB-lite"/>
    </source>
</evidence>
<evidence type="ECO:0000313" key="4">
    <source>
        <dbReference type="Proteomes" id="UP001303760"/>
    </source>
</evidence>
<proteinExistence type="predicted"/>
<feature type="domain" description="RNA polymerase II elongation factor ELL N-terminal" evidence="2">
    <location>
        <begin position="176"/>
        <end position="330"/>
    </location>
</feature>
<dbReference type="InterPro" id="IPR042065">
    <property type="entry name" value="E3_ELL-like"/>
</dbReference>
<dbReference type="InterPro" id="IPR036390">
    <property type="entry name" value="WH_DNA-bd_sf"/>
</dbReference>
<feature type="region of interest" description="Disordered" evidence="1">
    <location>
        <begin position="110"/>
        <end position="158"/>
    </location>
</feature>
<feature type="compositionally biased region" description="Low complexity" evidence="1">
    <location>
        <begin position="441"/>
        <end position="467"/>
    </location>
</feature>
<feature type="compositionally biased region" description="Polar residues" evidence="1">
    <location>
        <begin position="604"/>
        <end position="618"/>
    </location>
</feature>
<feature type="compositionally biased region" description="Basic and acidic residues" evidence="1">
    <location>
        <begin position="511"/>
        <end position="532"/>
    </location>
</feature>
<evidence type="ECO:0000313" key="3">
    <source>
        <dbReference type="EMBL" id="KAK4238287.1"/>
    </source>
</evidence>
<protein>
    <recommendedName>
        <fullName evidence="2">RNA polymerase II elongation factor ELL N-terminal domain-containing protein</fullName>
    </recommendedName>
</protein>
<accession>A0AAN7CBK7</accession>